<organism evidence="7 8">
    <name type="scientific">Pichia inconspicua</name>
    <dbReference type="NCBI Taxonomy" id="52247"/>
    <lineage>
        <taxon>Eukaryota</taxon>
        <taxon>Fungi</taxon>
        <taxon>Dikarya</taxon>
        <taxon>Ascomycota</taxon>
        <taxon>Saccharomycotina</taxon>
        <taxon>Pichiomycetes</taxon>
        <taxon>Pichiales</taxon>
        <taxon>Pichiaceae</taxon>
        <taxon>Pichia</taxon>
    </lineage>
</organism>
<evidence type="ECO:0000256" key="6">
    <source>
        <dbReference type="RuleBase" id="RU364146"/>
    </source>
</evidence>
<dbReference type="EMBL" id="SELW01000316">
    <property type="protein sequence ID" value="TID29405.1"/>
    <property type="molecule type" value="Genomic_DNA"/>
</dbReference>
<evidence type="ECO:0000256" key="3">
    <source>
        <dbReference type="ARBA" id="ARBA00023015"/>
    </source>
</evidence>
<gene>
    <name evidence="6" type="primary">MED10</name>
    <name evidence="7" type="ORF">CANINC_001979</name>
</gene>
<evidence type="ECO:0000313" key="7">
    <source>
        <dbReference type="EMBL" id="TID29405.1"/>
    </source>
</evidence>
<dbReference type="GO" id="GO:0006357">
    <property type="term" value="P:regulation of transcription by RNA polymerase II"/>
    <property type="evidence" value="ECO:0007669"/>
    <property type="project" value="InterPro"/>
</dbReference>
<dbReference type="AlphaFoldDB" id="A0A4T0X2B9"/>
<dbReference type="Proteomes" id="UP000307173">
    <property type="component" value="Unassembled WGS sequence"/>
</dbReference>
<dbReference type="GO" id="GO:0003712">
    <property type="term" value="F:transcription coregulator activity"/>
    <property type="evidence" value="ECO:0007669"/>
    <property type="project" value="InterPro"/>
</dbReference>
<dbReference type="InterPro" id="IPR019145">
    <property type="entry name" value="Mediator_Med10"/>
</dbReference>
<evidence type="ECO:0000256" key="5">
    <source>
        <dbReference type="ARBA" id="ARBA00023242"/>
    </source>
</evidence>
<keyword evidence="6" id="KW-0010">Activator</keyword>
<evidence type="ECO:0000313" key="8">
    <source>
        <dbReference type="Proteomes" id="UP000307173"/>
    </source>
</evidence>
<dbReference type="GO" id="GO:0016592">
    <property type="term" value="C:mediator complex"/>
    <property type="evidence" value="ECO:0007669"/>
    <property type="project" value="InterPro"/>
</dbReference>
<sequence>MSTESGYNDPNTPLGKLQDEIANIIETFVHLGVQVHDFQGTEEAKLGLANHINRSISKLRDISNHNELANVYIPTDLLAYIQDGRNPDIYSREFVEVVRKVNQFLNGKAKAFINFRDILAAAIKQEFPELSPEVDLIKNKTEIL</sequence>
<keyword evidence="5 6" id="KW-0539">Nucleus</keyword>
<dbReference type="Pfam" id="PF09748">
    <property type="entry name" value="Med10"/>
    <property type="match status" value="1"/>
</dbReference>
<protein>
    <recommendedName>
        <fullName evidence="6">Mediator of RNA polymerase II transcription subunit 10</fullName>
    </recommendedName>
    <alternativeName>
        <fullName evidence="6">Mediator complex subunit 10</fullName>
    </alternativeName>
</protein>
<reference evidence="7 8" key="1">
    <citation type="journal article" date="2019" name="Front. Genet.">
        <title>Whole-Genome Sequencing of the Opportunistic Yeast Pathogen Candida inconspicua Uncovers Its Hybrid Origin.</title>
        <authorList>
            <person name="Mixao V."/>
            <person name="Hansen A.P."/>
            <person name="Saus E."/>
            <person name="Boekhout T."/>
            <person name="Lass-Florl C."/>
            <person name="Gabaldon T."/>
        </authorList>
    </citation>
    <scope>NUCLEOTIDE SEQUENCE [LARGE SCALE GENOMIC DNA]</scope>
    <source>
        <strain evidence="7 8">CBS 180</strain>
    </source>
</reference>
<accession>A0A4T0X2B9</accession>
<evidence type="ECO:0000256" key="2">
    <source>
        <dbReference type="ARBA" id="ARBA00005389"/>
    </source>
</evidence>
<keyword evidence="8" id="KW-1185">Reference proteome</keyword>
<evidence type="ECO:0000256" key="1">
    <source>
        <dbReference type="ARBA" id="ARBA00004123"/>
    </source>
</evidence>
<comment type="function">
    <text evidence="6">Component of the Mediator complex, a coactivator involved in the regulated transcription of nearly all RNA polymerase II-dependent genes. Mediator functions as a bridge to convey information from gene-specific regulatory proteins to the basal RNA polymerase II transcription machinery. Mediator is recruited to promoters by direct interactions with regulatory proteins and serves as a scaffold for the assembly of a functional preinitiation complex with RNA polymerase II and the general transcription factors.</text>
</comment>
<keyword evidence="3 6" id="KW-0805">Transcription regulation</keyword>
<dbReference type="STRING" id="52247.A0A4T0X2B9"/>
<comment type="similarity">
    <text evidence="2 6">Belongs to the Mediator complex subunit 10 family.</text>
</comment>
<evidence type="ECO:0000256" key="4">
    <source>
        <dbReference type="ARBA" id="ARBA00023163"/>
    </source>
</evidence>
<comment type="subcellular location">
    <subcellularLocation>
        <location evidence="1 6">Nucleus</location>
    </subcellularLocation>
</comment>
<name>A0A4T0X2B9_9ASCO</name>
<comment type="caution">
    <text evidence="7">The sequence shown here is derived from an EMBL/GenBank/DDBJ whole genome shotgun (WGS) entry which is preliminary data.</text>
</comment>
<dbReference type="OrthoDB" id="337270at2759"/>
<comment type="subunit">
    <text evidence="6">Component of the Mediator complex.</text>
</comment>
<keyword evidence="4 6" id="KW-0804">Transcription</keyword>
<proteinExistence type="inferred from homology"/>